<dbReference type="Proteomes" id="UP001608902">
    <property type="component" value="Unassembled WGS sequence"/>
</dbReference>
<proteinExistence type="predicted"/>
<comment type="caution">
    <text evidence="4">The sequence shown here is derived from an EMBL/GenBank/DDBJ whole genome shotgun (WGS) entry which is preliminary data.</text>
</comment>
<feature type="domain" description="Pericentriolar material 1 protein C-terminal" evidence="3">
    <location>
        <begin position="231"/>
        <end position="343"/>
    </location>
</feature>
<feature type="coiled-coil region" evidence="1">
    <location>
        <begin position="25"/>
        <end position="52"/>
    </location>
</feature>
<evidence type="ECO:0000259" key="3">
    <source>
        <dbReference type="Pfam" id="PF15717"/>
    </source>
</evidence>
<dbReference type="EMBL" id="JBGFUD010000262">
    <property type="protein sequence ID" value="MFH4974121.1"/>
    <property type="molecule type" value="Genomic_DNA"/>
</dbReference>
<evidence type="ECO:0000313" key="5">
    <source>
        <dbReference type="Proteomes" id="UP001608902"/>
    </source>
</evidence>
<reference evidence="4 5" key="1">
    <citation type="submission" date="2024-08" db="EMBL/GenBank/DDBJ databases">
        <title>Gnathostoma spinigerum genome.</title>
        <authorList>
            <person name="Gonzalez-Bertolin B."/>
            <person name="Monzon S."/>
            <person name="Zaballos A."/>
            <person name="Jimenez P."/>
            <person name="Dekumyoy P."/>
            <person name="Varona S."/>
            <person name="Cuesta I."/>
            <person name="Sumanam S."/>
            <person name="Adisakwattana P."/>
            <person name="Gasser R.B."/>
            <person name="Hernandez-Gonzalez A."/>
            <person name="Young N.D."/>
            <person name="Perteguer M.J."/>
        </authorList>
    </citation>
    <scope>NUCLEOTIDE SEQUENCE [LARGE SCALE GENOMIC DNA]</scope>
    <source>
        <strain evidence="4">AL3</strain>
        <tissue evidence="4">Liver</tissue>
    </source>
</reference>
<organism evidence="4 5">
    <name type="scientific">Gnathostoma spinigerum</name>
    <dbReference type="NCBI Taxonomy" id="75299"/>
    <lineage>
        <taxon>Eukaryota</taxon>
        <taxon>Metazoa</taxon>
        <taxon>Ecdysozoa</taxon>
        <taxon>Nematoda</taxon>
        <taxon>Chromadorea</taxon>
        <taxon>Rhabditida</taxon>
        <taxon>Spirurina</taxon>
        <taxon>Gnathostomatomorpha</taxon>
        <taxon>Gnathostomatoidea</taxon>
        <taxon>Gnathostomatidae</taxon>
        <taxon>Gnathostoma</taxon>
    </lineage>
</organism>
<evidence type="ECO:0000256" key="2">
    <source>
        <dbReference type="SAM" id="MobiDB-lite"/>
    </source>
</evidence>
<dbReference type="AlphaFoldDB" id="A0ABD6E443"/>
<evidence type="ECO:0000256" key="1">
    <source>
        <dbReference type="SAM" id="Coils"/>
    </source>
</evidence>
<keyword evidence="5" id="KW-1185">Reference proteome</keyword>
<feature type="compositionally biased region" description="Basic and acidic residues" evidence="2">
    <location>
        <begin position="120"/>
        <end position="137"/>
    </location>
</feature>
<keyword evidence="1" id="KW-0175">Coiled coil</keyword>
<gene>
    <name evidence="4" type="ORF">AB6A40_000830</name>
</gene>
<feature type="compositionally biased region" description="Polar residues" evidence="2">
    <location>
        <begin position="155"/>
        <end position="196"/>
    </location>
</feature>
<dbReference type="Pfam" id="PF15717">
    <property type="entry name" value="PCM1_C"/>
    <property type="match status" value="1"/>
</dbReference>
<sequence length="350" mass="39580">MNGGQKKNESVARSTEQLSSNCGMAANIERRLSDIECELQQHRQMLEALVSRQESSCSISRLAIPALRSAFLHSSPTLLKLIAAAITDLANGILAPDFDNLLEQLCTSTTTADDSQSFAVRRESRGDDQDFPKEDRILPPAEDVQRHRPQKVKQRSASLQPGDQSFQRNSSQPGLVRYQSESEAWTSSSKGDSSIEQAKLRLNSPQAKLLKLCTLEKVRNITNAEKSVMSERERVKLEGLDKQICSIMERVLKWCNEHTNELLKEDDLLELRRDIVQCAVEMCYSEDEPSDLFDIQLSTIIDDTLSQCIGQNICCIRDQLFVDLSEVLYNELAFFQLMHELNSIQFDNPH</sequence>
<dbReference type="InterPro" id="IPR031446">
    <property type="entry name" value="PCM1_C"/>
</dbReference>
<name>A0ABD6E443_9BILA</name>
<evidence type="ECO:0000313" key="4">
    <source>
        <dbReference type="EMBL" id="MFH4974121.1"/>
    </source>
</evidence>
<accession>A0ABD6E443</accession>
<feature type="region of interest" description="Disordered" evidence="2">
    <location>
        <begin position="113"/>
        <end position="197"/>
    </location>
</feature>
<protein>
    <recommendedName>
        <fullName evidence="3">Pericentriolar material 1 protein C-terminal domain-containing protein</fullName>
    </recommendedName>
</protein>